<evidence type="ECO:0000313" key="2">
    <source>
        <dbReference type="EMBL" id="GIG20640.1"/>
    </source>
</evidence>
<dbReference type="AlphaFoldDB" id="A0A919P1Q9"/>
<dbReference type="RefSeq" id="WP_239070010.1">
    <property type="nucleotide sequence ID" value="NZ_BONK01000004.1"/>
</dbReference>
<sequence length="194" mass="21158">MNRLDALPDGAFTLDDAAIAGINPRALQRLAADGRVERIGHGLYQRPETATYDTDLYAAARRQPLSTLCLASALAHHRLTDAIPARIDLALPRGTRRPATSQTIQWHHFDGDTFTIGRSTTAIEGSDATVGLYSAERSIVDAFRLRSTVGYELGIEALRTWLRRRGSHPSSLLSIADALPRAQGPLRDALNHLA</sequence>
<gene>
    <name evidence="2" type="ORF">Cch01nite_13640</name>
</gene>
<reference evidence="2" key="1">
    <citation type="submission" date="2021-01" db="EMBL/GenBank/DDBJ databases">
        <title>Whole genome shotgun sequence of Cellulomonas chitinilytica NBRC 110799.</title>
        <authorList>
            <person name="Komaki H."/>
            <person name="Tamura T."/>
        </authorList>
    </citation>
    <scope>NUCLEOTIDE SEQUENCE</scope>
    <source>
        <strain evidence="2">NBRC 110799</strain>
    </source>
</reference>
<evidence type="ECO:0000313" key="3">
    <source>
        <dbReference type="Proteomes" id="UP000632740"/>
    </source>
</evidence>
<proteinExistence type="predicted"/>
<dbReference type="InterPro" id="IPR025159">
    <property type="entry name" value="AbiEi_N"/>
</dbReference>
<accession>A0A919P1Q9</accession>
<dbReference type="Proteomes" id="UP000632740">
    <property type="component" value="Unassembled WGS sequence"/>
</dbReference>
<protein>
    <recommendedName>
        <fullName evidence="1">AbiEi antitoxin N-terminal domain-containing protein</fullName>
    </recommendedName>
</protein>
<evidence type="ECO:0000259" key="1">
    <source>
        <dbReference type="Pfam" id="PF13338"/>
    </source>
</evidence>
<keyword evidence="3" id="KW-1185">Reference proteome</keyword>
<comment type="caution">
    <text evidence="2">The sequence shown here is derived from an EMBL/GenBank/DDBJ whole genome shotgun (WGS) entry which is preliminary data.</text>
</comment>
<dbReference type="EMBL" id="BONK01000004">
    <property type="protein sequence ID" value="GIG20640.1"/>
    <property type="molecule type" value="Genomic_DNA"/>
</dbReference>
<feature type="domain" description="AbiEi antitoxin N-terminal" evidence="1">
    <location>
        <begin position="10"/>
        <end position="47"/>
    </location>
</feature>
<organism evidence="2 3">
    <name type="scientific">Cellulomonas chitinilytica</name>
    <dbReference type="NCBI Taxonomy" id="398759"/>
    <lineage>
        <taxon>Bacteria</taxon>
        <taxon>Bacillati</taxon>
        <taxon>Actinomycetota</taxon>
        <taxon>Actinomycetes</taxon>
        <taxon>Micrococcales</taxon>
        <taxon>Cellulomonadaceae</taxon>
        <taxon>Cellulomonas</taxon>
    </lineage>
</organism>
<dbReference type="Pfam" id="PF13338">
    <property type="entry name" value="AbiEi_4"/>
    <property type="match status" value="1"/>
</dbReference>
<name>A0A919P1Q9_9CELL</name>